<dbReference type="Proteomes" id="UP000479000">
    <property type="component" value="Unassembled WGS sequence"/>
</dbReference>
<dbReference type="AlphaFoldDB" id="A0A6H5H1Y7"/>
<organism evidence="1 2">
    <name type="scientific">Nesidiocoris tenuis</name>
    <dbReference type="NCBI Taxonomy" id="355587"/>
    <lineage>
        <taxon>Eukaryota</taxon>
        <taxon>Metazoa</taxon>
        <taxon>Ecdysozoa</taxon>
        <taxon>Arthropoda</taxon>
        <taxon>Hexapoda</taxon>
        <taxon>Insecta</taxon>
        <taxon>Pterygota</taxon>
        <taxon>Neoptera</taxon>
        <taxon>Paraneoptera</taxon>
        <taxon>Hemiptera</taxon>
        <taxon>Heteroptera</taxon>
        <taxon>Panheteroptera</taxon>
        <taxon>Cimicomorpha</taxon>
        <taxon>Miridae</taxon>
        <taxon>Dicyphina</taxon>
        <taxon>Nesidiocoris</taxon>
    </lineage>
</organism>
<name>A0A6H5H1Y7_9HEMI</name>
<keyword evidence="2" id="KW-1185">Reference proteome</keyword>
<accession>A0A6H5H1Y7</accession>
<sequence>MPRIAAGGGVAVEEQATAQMAITTLTMARQCRQGSTMSLASSRLAFPGLSAPILSINFRPLMNGNKFFLKEPNSELDRTTWPNCQPVLFFSLAFRPKKSKQIWGSFNFGPHPPQPPVSSITVICMNIPNPMGTTNLDHTEKSYPIIEYCANSISEC</sequence>
<evidence type="ECO:0000313" key="2">
    <source>
        <dbReference type="Proteomes" id="UP000479000"/>
    </source>
</evidence>
<dbReference type="EMBL" id="CADCXU010022143">
    <property type="protein sequence ID" value="CAB0009730.1"/>
    <property type="molecule type" value="Genomic_DNA"/>
</dbReference>
<protein>
    <submittedName>
        <fullName evidence="1">Uncharacterized protein</fullName>
    </submittedName>
</protein>
<reference evidence="1 2" key="1">
    <citation type="submission" date="2020-02" db="EMBL/GenBank/DDBJ databases">
        <authorList>
            <person name="Ferguson B K."/>
        </authorList>
    </citation>
    <scope>NUCLEOTIDE SEQUENCE [LARGE SCALE GENOMIC DNA]</scope>
</reference>
<proteinExistence type="predicted"/>
<evidence type="ECO:0000313" key="1">
    <source>
        <dbReference type="EMBL" id="CAB0009730.1"/>
    </source>
</evidence>
<gene>
    <name evidence="1" type="ORF">NTEN_LOCUS14837</name>
</gene>